<evidence type="ECO:0008006" key="4">
    <source>
        <dbReference type="Google" id="ProtNLM"/>
    </source>
</evidence>
<reference evidence="3" key="1">
    <citation type="submission" date="2017-10" db="EMBL/GenBank/DDBJ databases">
        <title>Completed PacBio SMRT sequence of Methylosinus trichosporium OB3b reveals presence of a third large plasmid.</title>
        <authorList>
            <person name="Charles T.C."/>
            <person name="Lynch M.D.J."/>
            <person name="Heil J.R."/>
            <person name="Cheng J."/>
        </authorList>
    </citation>
    <scope>NUCLEOTIDE SEQUENCE [LARGE SCALE GENOMIC DNA]</scope>
    <source>
        <strain evidence="3">OB3b</strain>
    </source>
</reference>
<gene>
    <name evidence="2" type="ORF">CQW49_13160</name>
</gene>
<dbReference type="Proteomes" id="UP000230709">
    <property type="component" value="Chromosome"/>
</dbReference>
<organism evidence="2 3">
    <name type="scientific">Methylosinus trichosporium (strain ATCC 35070 / NCIMB 11131 / UNIQEM 75 / OB3b)</name>
    <dbReference type="NCBI Taxonomy" id="595536"/>
    <lineage>
        <taxon>Bacteria</taxon>
        <taxon>Pseudomonadati</taxon>
        <taxon>Pseudomonadota</taxon>
        <taxon>Alphaproteobacteria</taxon>
        <taxon>Hyphomicrobiales</taxon>
        <taxon>Methylocystaceae</taxon>
        <taxon>Methylosinus</taxon>
    </lineage>
</organism>
<protein>
    <recommendedName>
        <fullName evidence="4">PetM family of cytochrome b6f complex subunit 7</fullName>
    </recommendedName>
</protein>
<keyword evidence="1" id="KW-0812">Transmembrane</keyword>
<keyword evidence="3" id="KW-1185">Reference proteome</keyword>
<evidence type="ECO:0000256" key="1">
    <source>
        <dbReference type="SAM" id="Phobius"/>
    </source>
</evidence>
<dbReference type="KEGG" id="mtw:CQW49_13160"/>
<dbReference type="AlphaFoldDB" id="A0A2D2D183"/>
<keyword evidence="1" id="KW-0472">Membrane</keyword>
<name>A0A2D2D183_METT3</name>
<evidence type="ECO:0000313" key="3">
    <source>
        <dbReference type="Proteomes" id="UP000230709"/>
    </source>
</evidence>
<accession>A0A2D2D183</accession>
<proteinExistence type="predicted"/>
<sequence length="102" mass="10986">MLRLLIRFAGLLLLAGGFAALIVDGTRSLAGGDLRIVPLGVATIELFPLQTKAWQAAAERSLWGPLFELLLRAPLSLTLTGLGALLIAASRKRRRPIDFPAR</sequence>
<keyword evidence="1" id="KW-1133">Transmembrane helix</keyword>
<dbReference type="RefSeq" id="WP_003609078.1">
    <property type="nucleotide sequence ID" value="NZ_ADVE02000001.1"/>
</dbReference>
<evidence type="ECO:0000313" key="2">
    <source>
        <dbReference type="EMBL" id="ATQ68726.1"/>
    </source>
</evidence>
<dbReference type="EMBL" id="CP023737">
    <property type="protein sequence ID" value="ATQ68726.1"/>
    <property type="molecule type" value="Genomic_DNA"/>
</dbReference>
<feature type="transmembrane region" description="Helical" evidence="1">
    <location>
        <begin position="69"/>
        <end position="89"/>
    </location>
</feature>